<feature type="signal peptide" evidence="1">
    <location>
        <begin position="1"/>
        <end position="25"/>
    </location>
</feature>
<dbReference type="Pfam" id="PF07452">
    <property type="entry name" value="CHRD"/>
    <property type="match status" value="1"/>
</dbReference>
<feature type="domain" description="CHRD" evidence="2">
    <location>
        <begin position="26"/>
        <end position="146"/>
    </location>
</feature>
<dbReference type="PROSITE" id="PS50933">
    <property type="entry name" value="CHRD"/>
    <property type="match status" value="1"/>
</dbReference>
<sequence length="146" mass="15066">MTIRIASLAALSLAGLMLASAPAYAEIIDMSAMLNGASEVPATDSAATGELKATYDTDTMELKWTITYDGLTGEPTAAHFHGPADATANASPTVPIEGALASPIEGTATLTEEQAGQLQEGMWYFNIHTAAHPDGEIRGQVTAAAM</sequence>
<evidence type="ECO:0000256" key="1">
    <source>
        <dbReference type="SAM" id="SignalP"/>
    </source>
</evidence>
<dbReference type="EMBL" id="FQVC01000003">
    <property type="protein sequence ID" value="SHE91570.1"/>
    <property type="molecule type" value="Genomic_DNA"/>
</dbReference>
<dbReference type="SMART" id="SM00754">
    <property type="entry name" value="CHRD"/>
    <property type="match status" value="1"/>
</dbReference>
<dbReference type="AlphaFoldDB" id="A0A1M4XE25"/>
<protein>
    <submittedName>
        <fullName evidence="3">CHRD domain-containing protein</fullName>
    </submittedName>
</protein>
<dbReference type="RefSeq" id="WP_178371392.1">
    <property type="nucleotide sequence ID" value="NZ_FQVC01000003.1"/>
</dbReference>
<gene>
    <name evidence="3" type="ORF">SAMN02745223_01416</name>
</gene>
<dbReference type="InterPro" id="IPR010895">
    <property type="entry name" value="CHRD"/>
</dbReference>
<feature type="chain" id="PRO_5013222911" evidence="1">
    <location>
        <begin position="26"/>
        <end position="146"/>
    </location>
</feature>
<keyword evidence="1" id="KW-0732">Signal</keyword>
<name>A0A1M4XE25_9HYPH</name>
<evidence type="ECO:0000259" key="2">
    <source>
        <dbReference type="PROSITE" id="PS50933"/>
    </source>
</evidence>
<accession>A0A1M4XE25</accession>
<reference evidence="3 4" key="1">
    <citation type="submission" date="2016-11" db="EMBL/GenBank/DDBJ databases">
        <authorList>
            <person name="Jaros S."/>
            <person name="Januszkiewicz K."/>
            <person name="Wedrychowicz H."/>
        </authorList>
    </citation>
    <scope>NUCLEOTIDE SEQUENCE [LARGE SCALE GENOMIC DNA]</scope>
    <source>
        <strain evidence="3 4">DSM 17137</strain>
    </source>
</reference>
<evidence type="ECO:0000313" key="4">
    <source>
        <dbReference type="Proteomes" id="UP000184533"/>
    </source>
</evidence>
<proteinExistence type="predicted"/>
<evidence type="ECO:0000313" key="3">
    <source>
        <dbReference type="EMBL" id="SHE91570.1"/>
    </source>
</evidence>
<dbReference type="Proteomes" id="UP000184533">
    <property type="component" value="Unassembled WGS sequence"/>
</dbReference>
<organism evidence="3 4">
    <name type="scientific">Devosia limi DSM 17137</name>
    <dbReference type="NCBI Taxonomy" id="1121477"/>
    <lineage>
        <taxon>Bacteria</taxon>
        <taxon>Pseudomonadati</taxon>
        <taxon>Pseudomonadota</taxon>
        <taxon>Alphaproteobacteria</taxon>
        <taxon>Hyphomicrobiales</taxon>
        <taxon>Devosiaceae</taxon>
        <taxon>Devosia</taxon>
    </lineage>
</organism>